<evidence type="ECO:0000259" key="1">
    <source>
        <dbReference type="Pfam" id="PF13538"/>
    </source>
</evidence>
<reference evidence="2" key="1">
    <citation type="submission" date="2020-01" db="EMBL/GenBank/DDBJ databases">
        <authorList>
            <person name="Meier V. D."/>
            <person name="Meier V D."/>
        </authorList>
    </citation>
    <scope>NUCLEOTIDE SEQUENCE</scope>
    <source>
        <strain evidence="2">HLG_WM_MAG_03</strain>
    </source>
</reference>
<organism evidence="2">
    <name type="scientific">uncultured Sulfurovum sp</name>
    <dbReference type="NCBI Taxonomy" id="269237"/>
    <lineage>
        <taxon>Bacteria</taxon>
        <taxon>Pseudomonadati</taxon>
        <taxon>Campylobacterota</taxon>
        <taxon>Epsilonproteobacteria</taxon>
        <taxon>Campylobacterales</taxon>
        <taxon>Sulfurovaceae</taxon>
        <taxon>Sulfurovum</taxon>
        <taxon>environmental samples</taxon>
    </lineage>
</organism>
<dbReference type="EMBL" id="CACVAR010000048">
    <property type="protein sequence ID" value="CAA6799515.1"/>
    <property type="molecule type" value="Genomic_DNA"/>
</dbReference>
<dbReference type="Gene3D" id="3.40.50.300">
    <property type="entry name" value="P-loop containing nucleotide triphosphate hydrolases"/>
    <property type="match status" value="1"/>
</dbReference>
<protein>
    <recommendedName>
        <fullName evidence="1">UvrD-like helicase C-terminal domain-containing protein</fullName>
    </recommendedName>
</protein>
<dbReference type="InterPro" id="IPR027417">
    <property type="entry name" value="P-loop_NTPase"/>
</dbReference>
<dbReference type="SUPFAM" id="SSF52540">
    <property type="entry name" value="P-loop containing nucleoside triphosphate hydrolases"/>
    <property type="match status" value="1"/>
</dbReference>
<dbReference type="AlphaFoldDB" id="A0A6S6RT46"/>
<gene>
    <name evidence="2" type="ORF">HELGO_WM31040</name>
</gene>
<name>A0A6S6RT46_9BACT</name>
<evidence type="ECO:0000313" key="2">
    <source>
        <dbReference type="EMBL" id="CAA6799515.1"/>
    </source>
</evidence>
<dbReference type="InterPro" id="IPR027785">
    <property type="entry name" value="UvrD-like_helicase_C"/>
</dbReference>
<feature type="domain" description="UvrD-like helicase C-terminal" evidence="1">
    <location>
        <begin position="64"/>
        <end position="105"/>
    </location>
</feature>
<proteinExistence type="predicted"/>
<dbReference type="Pfam" id="PF13538">
    <property type="entry name" value="UvrD_C_2"/>
    <property type="match status" value="1"/>
</dbReference>
<accession>A0A6S6RT46</accession>
<feature type="non-terminal residue" evidence="2">
    <location>
        <position position="1"/>
    </location>
</feature>
<sequence>ALVEGGYGEVVNLFQSLLKSYAYGDILLLAPTWYTINAIKKEMPHEVQKNISSSKDLVLNKSIFTTYHSSKGIEAKVAIVVDFEKIEDRKLIYVAATRASHKLFLHTKNIHKSLIKEELYEVLEKNLALVG</sequence>